<sequence length="138" mass="15585">MKIWLILVALFVAMIATVILGRQMQNSAQEIASLQRLLNEAKADLASVKVQAEKDLKERDRELENARITLRECADQRQLTVEELTRRALALHAQRLEEERKRGGRSVQGLGAGEPRIEVPAAKEVEPRRPPTNDPTKK</sequence>
<organism evidence="2 3">
    <name type="scientific">Candidatus Doudnabacteria bacterium RIFCSPHIGHO2_01_FULL_46_14</name>
    <dbReference type="NCBI Taxonomy" id="1817824"/>
    <lineage>
        <taxon>Bacteria</taxon>
        <taxon>Candidatus Doudnaibacteriota</taxon>
    </lineage>
</organism>
<evidence type="ECO:0000313" key="2">
    <source>
        <dbReference type="EMBL" id="OGE78800.1"/>
    </source>
</evidence>
<dbReference type="AlphaFoldDB" id="A0A1F5NN48"/>
<accession>A0A1F5NN48</accession>
<feature type="compositionally biased region" description="Basic and acidic residues" evidence="1">
    <location>
        <begin position="115"/>
        <end position="138"/>
    </location>
</feature>
<comment type="caution">
    <text evidence="2">The sequence shown here is derived from an EMBL/GenBank/DDBJ whole genome shotgun (WGS) entry which is preliminary data.</text>
</comment>
<dbReference type="EMBL" id="MFEK01000013">
    <property type="protein sequence ID" value="OGE78800.1"/>
    <property type="molecule type" value="Genomic_DNA"/>
</dbReference>
<protein>
    <submittedName>
        <fullName evidence="2">Uncharacterized protein</fullName>
    </submittedName>
</protein>
<evidence type="ECO:0000256" key="1">
    <source>
        <dbReference type="SAM" id="MobiDB-lite"/>
    </source>
</evidence>
<proteinExistence type="predicted"/>
<feature type="region of interest" description="Disordered" evidence="1">
    <location>
        <begin position="97"/>
        <end position="138"/>
    </location>
</feature>
<gene>
    <name evidence="2" type="ORF">A2751_01225</name>
</gene>
<reference evidence="2 3" key="1">
    <citation type="journal article" date="2016" name="Nat. Commun.">
        <title>Thousands of microbial genomes shed light on interconnected biogeochemical processes in an aquifer system.</title>
        <authorList>
            <person name="Anantharaman K."/>
            <person name="Brown C.T."/>
            <person name="Hug L.A."/>
            <person name="Sharon I."/>
            <person name="Castelle C.J."/>
            <person name="Probst A.J."/>
            <person name="Thomas B.C."/>
            <person name="Singh A."/>
            <person name="Wilkins M.J."/>
            <person name="Karaoz U."/>
            <person name="Brodie E.L."/>
            <person name="Williams K.H."/>
            <person name="Hubbard S.S."/>
            <person name="Banfield J.F."/>
        </authorList>
    </citation>
    <scope>NUCLEOTIDE SEQUENCE [LARGE SCALE GENOMIC DNA]</scope>
</reference>
<dbReference type="Proteomes" id="UP000176864">
    <property type="component" value="Unassembled WGS sequence"/>
</dbReference>
<evidence type="ECO:0000313" key="3">
    <source>
        <dbReference type="Proteomes" id="UP000176864"/>
    </source>
</evidence>
<name>A0A1F5NN48_9BACT</name>